<organism evidence="1 2">
    <name type="scientific">Plakobranchus ocellatus</name>
    <dbReference type="NCBI Taxonomy" id="259542"/>
    <lineage>
        <taxon>Eukaryota</taxon>
        <taxon>Metazoa</taxon>
        <taxon>Spiralia</taxon>
        <taxon>Lophotrochozoa</taxon>
        <taxon>Mollusca</taxon>
        <taxon>Gastropoda</taxon>
        <taxon>Heterobranchia</taxon>
        <taxon>Euthyneura</taxon>
        <taxon>Panpulmonata</taxon>
        <taxon>Sacoglossa</taxon>
        <taxon>Placobranchoidea</taxon>
        <taxon>Plakobranchidae</taxon>
        <taxon>Plakobranchus</taxon>
    </lineage>
</organism>
<accession>A0AAV4API3</accession>
<dbReference type="Proteomes" id="UP000735302">
    <property type="component" value="Unassembled WGS sequence"/>
</dbReference>
<proteinExistence type="predicted"/>
<evidence type="ECO:0000313" key="1">
    <source>
        <dbReference type="EMBL" id="GFO08458.1"/>
    </source>
</evidence>
<reference evidence="1 2" key="1">
    <citation type="journal article" date="2021" name="Elife">
        <title>Chloroplast acquisition without the gene transfer in kleptoplastic sea slugs, Plakobranchus ocellatus.</title>
        <authorList>
            <person name="Maeda T."/>
            <person name="Takahashi S."/>
            <person name="Yoshida T."/>
            <person name="Shimamura S."/>
            <person name="Takaki Y."/>
            <person name="Nagai Y."/>
            <person name="Toyoda A."/>
            <person name="Suzuki Y."/>
            <person name="Arimoto A."/>
            <person name="Ishii H."/>
            <person name="Satoh N."/>
            <person name="Nishiyama T."/>
            <person name="Hasebe M."/>
            <person name="Maruyama T."/>
            <person name="Minagawa J."/>
            <person name="Obokata J."/>
            <person name="Shigenobu S."/>
        </authorList>
    </citation>
    <scope>NUCLEOTIDE SEQUENCE [LARGE SCALE GENOMIC DNA]</scope>
</reference>
<keyword evidence="2" id="KW-1185">Reference proteome</keyword>
<protein>
    <submittedName>
        <fullName evidence="1">Uncharacterized protein</fullName>
    </submittedName>
</protein>
<evidence type="ECO:0000313" key="2">
    <source>
        <dbReference type="Proteomes" id="UP000735302"/>
    </source>
</evidence>
<dbReference type="EMBL" id="BLXT01003957">
    <property type="protein sequence ID" value="GFO08458.1"/>
    <property type="molecule type" value="Genomic_DNA"/>
</dbReference>
<comment type="caution">
    <text evidence="1">The sequence shown here is derived from an EMBL/GenBank/DDBJ whole genome shotgun (WGS) entry which is preliminary data.</text>
</comment>
<dbReference type="AlphaFoldDB" id="A0AAV4API3"/>
<sequence length="110" mass="13208">MAAGLERETARSLHISAQVRFLLHHQRLKKTWKKKREKEKKERRDKRILNKHQDRLFNTNVKSVGILEWLRSMETRHRNHKTSYRHSLMAGRGASSKFITMAQLERRSYG</sequence>
<gene>
    <name evidence="1" type="ORF">PoB_003496300</name>
</gene>
<name>A0AAV4API3_9GAST</name>